<dbReference type="FunFam" id="1.10.540.10:FF:000001">
    <property type="entry name" value="Very long-chain-specific acyl-CoA dehydrogenase, mitochondrial"/>
    <property type="match status" value="1"/>
</dbReference>
<name>A0A3B1D985_9ZZZZ</name>
<keyword evidence="7" id="KW-0560">Oxidoreductase</keyword>
<keyword evidence="6" id="KW-0809">Transit peptide</keyword>
<evidence type="ECO:0000256" key="2">
    <source>
        <dbReference type="ARBA" id="ARBA00004173"/>
    </source>
</evidence>
<dbReference type="Pfam" id="PF21343">
    <property type="entry name" value="ACAD9-ACADV_C"/>
    <property type="match status" value="1"/>
</dbReference>
<proteinExistence type="inferred from homology"/>
<dbReference type="GO" id="GO:0003995">
    <property type="term" value="F:acyl-CoA dehydrogenase activity"/>
    <property type="evidence" value="ECO:0007669"/>
    <property type="project" value="TreeGrafter"/>
</dbReference>
<accession>A0A3B1D985</accession>
<dbReference type="GO" id="GO:0006631">
    <property type="term" value="P:fatty acid metabolic process"/>
    <property type="evidence" value="ECO:0007669"/>
    <property type="project" value="UniProtKB-ARBA"/>
</dbReference>
<dbReference type="Pfam" id="PF00441">
    <property type="entry name" value="Acyl-CoA_dh_1"/>
    <property type="match status" value="1"/>
</dbReference>
<evidence type="ECO:0000259" key="12">
    <source>
        <dbReference type="Pfam" id="PF21343"/>
    </source>
</evidence>
<organism evidence="13">
    <name type="scientific">hydrothermal vent metagenome</name>
    <dbReference type="NCBI Taxonomy" id="652676"/>
    <lineage>
        <taxon>unclassified sequences</taxon>
        <taxon>metagenomes</taxon>
        <taxon>ecological metagenomes</taxon>
    </lineage>
</organism>
<dbReference type="Pfam" id="PF02770">
    <property type="entry name" value="Acyl-CoA_dh_M"/>
    <property type="match status" value="1"/>
</dbReference>
<feature type="domain" description="Acyl-CoA dehydrogenase/oxidase C-terminal" evidence="9">
    <location>
        <begin position="284"/>
        <end position="443"/>
    </location>
</feature>
<dbReference type="InterPro" id="IPR013786">
    <property type="entry name" value="AcylCoA_DH/ox_N"/>
</dbReference>
<evidence type="ECO:0000256" key="4">
    <source>
        <dbReference type="ARBA" id="ARBA00022630"/>
    </source>
</evidence>
<evidence type="ECO:0000259" key="10">
    <source>
        <dbReference type="Pfam" id="PF02770"/>
    </source>
</evidence>
<dbReference type="GO" id="GO:0005739">
    <property type="term" value="C:mitochondrion"/>
    <property type="evidence" value="ECO:0007669"/>
    <property type="project" value="UniProtKB-SubCell"/>
</dbReference>
<dbReference type="InterPro" id="IPR006091">
    <property type="entry name" value="Acyl-CoA_Oxase/DH_mid-dom"/>
</dbReference>
<evidence type="ECO:0000256" key="3">
    <source>
        <dbReference type="ARBA" id="ARBA00009347"/>
    </source>
</evidence>
<dbReference type="InterPro" id="IPR037069">
    <property type="entry name" value="AcylCoA_DH/ox_N_sf"/>
</dbReference>
<evidence type="ECO:0000256" key="8">
    <source>
        <dbReference type="ARBA" id="ARBA00023128"/>
    </source>
</evidence>
<dbReference type="Pfam" id="PF02771">
    <property type="entry name" value="Acyl-CoA_dh_N"/>
    <property type="match status" value="1"/>
</dbReference>
<sequence>MSMYDKNISAEKKASLEFAEDAREVEWKHPSFGLQLFQGNPDWNLIHPFPQQSQEDKKKGDAFIQKLKTFLKENLDANAVDKTGIIPDHVMKGLGELGAFAIKVSEKYGGLGMSQVNYNRAMHLVASYCGSTAVLLSAHQSIGVPQPLKLFGTEEQKNKYLPMFAKGAVSAFALTEPNAGSDPRNMSTTATPTEDGKHFVINGEKLWCTNGLIADVIVVMAVTPPKMVKGKEIKQITAFIVETNTEGFEILHRCKFMGLNGIQNGVLKFNNLKIPRENIILGEGEGLKLALTTLNTGRLTLPAASAGVSRWCLYVSRSWSKKRKQWGTSIGEHESIALQLSDIAATTFAIDAMTWLTSAMADDKKKDIRIEAAIAKFFCTYHSYRLTDITLQIRAGQGYEESESLKARGMDSWPVERVLRDMRINLIIEGTTEIMHLFIAREALDPHLNKIKPLLSSRTNIGEKLKAAITMISSYAIWYPKLFIPSRTSLDGINPILKKHMHYVEKTSKKLARVVFYQMMKYQKKLEAKQAVLNRLVDIGTELFAISSVCVYADGLIKNSDDQNNALDLADLFCLTSRKRIFDLFKENSHNLDKQNLSLAKKILKEEFWWMEEGIIK</sequence>
<dbReference type="Gene3D" id="1.10.540.10">
    <property type="entry name" value="Acyl-CoA dehydrogenase/oxidase, N-terminal domain"/>
    <property type="match status" value="1"/>
</dbReference>
<evidence type="ECO:0000256" key="5">
    <source>
        <dbReference type="ARBA" id="ARBA00022827"/>
    </source>
</evidence>
<protein>
    <submittedName>
        <fullName evidence="13">Acyl-CoA dehydrogenase</fullName>
    </submittedName>
</protein>
<evidence type="ECO:0000259" key="11">
    <source>
        <dbReference type="Pfam" id="PF02771"/>
    </source>
</evidence>
<dbReference type="InterPro" id="IPR049448">
    <property type="entry name" value="ACAD9/ACADV-like_C"/>
</dbReference>
<feature type="domain" description="ACAD9/ACADV-like C-terminal" evidence="12">
    <location>
        <begin position="497"/>
        <end position="604"/>
    </location>
</feature>
<dbReference type="AlphaFoldDB" id="A0A3B1D985"/>
<evidence type="ECO:0000256" key="7">
    <source>
        <dbReference type="ARBA" id="ARBA00023002"/>
    </source>
</evidence>
<dbReference type="InterPro" id="IPR009075">
    <property type="entry name" value="AcylCo_DH/oxidase_C"/>
</dbReference>
<reference evidence="13" key="1">
    <citation type="submission" date="2018-06" db="EMBL/GenBank/DDBJ databases">
        <authorList>
            <person name="Zhirakovskaya E."/>
        </authorList>
    </citation>
    <scope>NUCLEOTIDE SEQUENCE</scope>
</reference>
<comment type="subcellular location">
    <subcellularLocation>
        <location evidence="2">Mitochondrion</location>
    </subcellularLocation>
</comment>
<keyword evidence="5" id="KW-0274">FAD</keyword>
<keyword evidence="4" id="KW-0285">Flavoprotein</keyword>
<comment type="cofactor">
    <cofactor evidence="1">
        <name>FAD</name>
        <dbReference type="ChEBI" id="CHEBI:57692"/>
    </cofactor>
</comment>
<dbReference type="GO" id="GO:0050660">
    <property type="term" value="F:flavin adenine dinucleotide binding"/>
    <property type="evidence" value="ECO:0007669"/>
    <property type="project" value="InterPro"/>
</dbReference>
<gene>
    <name evidence="13" type="ORF">MNBD_UNCLBAC01-360</name>
</gene>
<keyword evidence="8" id="KW-0496">Mitochondrion</keyword>
<evidence type="ECO:0000313" key="13">
    <source>
        <dbReference type="EMBL" id="VAX37312.1"/>
    </source>
</evidence>
<evidence type="ECO:0000256" key="1">
    <source>
        <dbReference type="ARBA" id="ARBA00001974"/>
    </source>
</evidence>
<dbReference type="EMBL" id="UOGJ01000124">
    <property type="protein sequence ID" value="VAX37312.1"/>
    <property type="molecule type" value="Genomic_DNA"/>
</dbReference>
<feature type="domain" description="Acyl-CoA dehydrogenase/oxidase N-terminal" evidence="11">
    <location>
        <begin position="62"/>
        <end position="167"/>
    </location>
</feature>
<dbReference type="InterPro" id="IPR009100">
    <property type="entry name" value="AcylCoA_DH/oxidase_NM_dom_sf"/>
</dbReference>
<dbReference type="FunFam" id="2.40.110.10:FF:000002">
    <property type="entry name" value="Acyl-CoA dehydrogenase fadE12"/>
    <property type="match status" value="1"/>
</dbReference>
<dbReference type="PANTHER" id="PTHR43884:SF9">
    <property type="entry name" value="COMPLEX I ASSEMBLY FACTOR ACAD9, MITOCHONDRIAL"/>
    <property type="match status" value="1"/>
</dbReference>
<dbReference type="SUPFAM" id="SSF56645">
    <property type="entry name" value="Acyl-CoA dehydrogenase NM domain-like"/>
    <property type="match status" value="1"/>
</dbReference>
<comment type="similarity">
    <text evidence="3">Belongs to the acyl-CoA dehydrogenase family.</text>
</comment>
<dbReference type="Gene3D" id="1.20.140.10">
    <property type="entry name" value="Butyryl-CoA Dehydrogenase, subunit A, domain 3"/>
    <property type="match status" value="2"/>
</dbReference>
<dbReference type="PANTHER" id="PTHR43884">
    <property type="entry name" value="ACYL-COA DEHYDROGENASE"/>
    <property type="match status" value="1"/>
</dbReference>
<dbReference type="InterPro" id="IPR046373">
    <property type="entry name" value="Acyl-CoA_Oxase/DH_mid-dom_sf"/>
</dbReference>
<evidence type="ECO:0000259" key="9">
    <source>
        <dbReference type="Pfam" id="PF00441"/>
    </source>
</evidence>
<evidence type="ECO:0000256" key="6">
    <source>
        <dbReference type="ARBA" id="ARBA00022946"/>
    </source>
</evidence>
<dbReference type="SUPFAM" id="SSF47203">
    <property type="entry name" value="Acyl-CoA dehydrogenase C-terminal domain-like"/>
    <property type="match status" value="1"/>
</dbReference>
<dbReference type="Gene3D" id="2.40.110.10">
    <property type="entry name" value="Butyryl-CoA Dehydrogenase, subunit A, domain 2"/>
    <property type="match status" value="1"/>
</dbReference>
<feature type="domain" description="Acyl-CoA oxidase/dehydrogenase middle" evidence="10">
    <location>
        <begin position="171"/>
        <end position="271"/>
    </location>
</feature>
<dbReference type="InterPro" id="IPR036250">
    <property type="entry name" value="AcylCo_DH-like_C"/>
</dbReference>